<evidence type="ECO:0000313" key="2">
    <source>
        <dbReference type="Proteomes" id="UP000002640"/>
    </source>
</evidence>
<evidence type="ECO:0000313" key="1">
    <source>
        <dbReference type="EMBL" id="EGZ12926.1"/>
    </source>
</evidence>
<dbReference type="RefSeq" id="XP_009530355.1">
    <property type="nucleotide sequence ID" value="XM_009532060.1"/>
</dbReference>
<evidence type="ECO:0008006" key="3">
    <source>
        <dbReference type="Google" id="ProtNLM"/>
    </source>
</evidence>
<name>G4ZTL5_PHYSP</name>
<gene>
    <name evidence="1" type="ORF">PHYSODRAFT_418441</name>
</gene>
<protein>
    <recommendedName>
        <fullName evidence="3">HTH CENPB-type domain-containing protein</fullName>
    </recommendedName>
</protein>
<feature type="non-terminal residue" evidence="1">
    <location>
        <position position="1"/>
    </location>
</feature>
<proteinExistence type="predicted"/>
<dbReference type="AlphaFoldDB" id="G4ZTL5"/>
<keyword evidence="2" id="KW-1185">Reference proteome</keyword>
<dbReference type="SMR" id="G4ZTL5"/>
<dbReference type="Proteomes" id="UP000002640">
    <property type="component" value="Unassembled WGS sequence"/>
</dbReference>
<sequence length="53" mass="5648">TALKKNARTSGTGMALPAEAEQELVVWMNELRGEGIPLSALMLHLQALEAGDD</sequence>
<dbReference type="InParanoid" id="G4ZTL5"/>
<organism evidence="1 2">
    <name type="scientific">Phytophthora sojae (strain P6497)</name>
    <name type="common">Soybean stem and root rot agent</name>
    <name type="synonym">Phytophthora megasperma f. sp. glycines</name>
    <dbReference type="NCBI Taxonomy" id="1094619"/>
    <lineage>
        <taxon>Eukaryota</taxon>
        <taxon>Sar</taxon>
        <taxon>Stramenopiles</taxon>
        <taxon>Oomycota</taxon>
        <taxon>Peronosporomycetes</taxon>
        <taxon>Peronosporales</taxon>
        <taxon>Peronosporaceae</taxon>
        <taxon>Phytophthora</taxon>
    </lineage>
</organism>
<dbReference type="KEGG" id="psoj:PHYSODRAFT_418441"/>
<dbReference type="GeneID" id="20652025"/>
<dbReference type="EMBL" id="JH159156">
    <property type="protein sequence ID" value="EGZ12926.1"/>
    <property type="molecule type" value="Genomic_DNA"/>
</dbReference>
<feature type="non-terminal residue" evidence="1">
    <location>
        <position position="53"/>
    </location>
</feature>
<accession>G4ZTL5</accession>
<reference evidence="1 2" key="1">
    <citation type="journal article" date="2006" name="Science">
        <title>Phytophthora genome sequences uncover evolutionary origins and mechanisms of pathogenesis.</title>
        <authorList>
            <person name="Tyler B.M."/>
            <person name="Tripathy S."/>
            <person name="Zhang X."/>
            <person name="Dehal P."/>
            <person name="Jiang R.H."/>
            <person name="Aerts A."/>
            <person name="Arredondo F.D."/>
            <person name="Baxter L."/>
            <person name="Bensasson D."/>
            <person name="Beynon J.L."/>
            <person name="Chapman J."/>
            <person name="Damasceno C.M."/>
            <person name="Dorrance A.E."/>
            <person name="Dou D."/>
            <person name="Dickerman A.W."/>
            <person name="Dubchak I.L."/>
            <person name="Garbelotto M."/>
            <person name="Gijzen M."/>
            <person name="Gordon S.G."/>
            <person name="Govers F."/>
            <person name="Grunwald N.J."/>
            <person name="Huang W."/>
            <person name="Ivors K.L."/>
            <person name="Jones R.W."/>
            <person name="Kamoun S."/>
            <person name="Krampis K."/>
            <person name="Lamour K.H."/>
            <person name="Lee M.K."/>
            <person name="McDonald W.H."/>
            <person name="Medina M."/>
            <person name="Meijer H.J."/>
            <person name="Nordberg E.K."/>
            <person name="Maclean D.J."/>
            <person name="Ospina-Giraldo M.D."/>
            <person name="Morris P.F."/>
            <person name="Phuntumart V."/>
            <person name="Putnam N.H."/>
            <person name="Rash S."/>
            <person name="Rose J.K."/>
            <person name="Sakihama Y."/>
            <person name="Salamov A.A."/>
            <person name="Savidor A."/>
            <person name="Scheuring C.F."/>
            <person name="Smith B.M."/>
            <person name="Sobral B.W."/>
            <person name="Terry A."/>
            <person name="Torto-Alalibo T.A."/>
            <person name="Win J."/>
            <person name="Xu Z."/>
            <person name="Zhang H."/>
            <person name="Grigoriev I.V."/>
            <person name="Rokhsar D.S."/>
            <person name="Boore J.L."/>
        </authorList>
    </citation>
    <scope>NUCLEOTIDE SEQUENCE [LARGE SCALE GENOMIC DNA]</scope>
    <source>
        <strain evidence="1 2">P6497</strain>
    </source>
</reference>